<protein>
    <recommendedName>
        <fullName evidence="2">J domain-containing protein</fullName>
    </recommendedName>
</protein>
<dbReference type="Proteomes" id="UP001374584">
    <property type="component" value="Unassembled WGS sequence"/>
</dbReference>
<dbReference type="SUPFAM" id="SSF48452">
    <property type="entry name" value="TPR-like"/>
    <property type="match status" value="2"/>
</dbReference>
<proteinExistence type="predicted"/>
<comment type="caution">
    <text evidence="3">The sequence shown here is derived from an EMBL/GenBank/DDBJ whole genome shotgun (WGS) entry which is preliminary data.</text>
</comment>
<dbReference type="PROSITE" id="PS50076">
    <property type="entry name" value="DNAJ_2"/>
    <property type="match status" value="1"/>
</dbReference>
<gene>
    <name evidence="3" type="ORF">VNO80_08658</name>
</gene>
<dbReference type="PANTHER" id="PTHR45181">
    <property type="entry name" value="HEAT SHOCK PROTEIN DNAJ WITH TETRATRICOPEPTIDE REPEAT-CONTAINING PROTEIN"/>
    <property type="match status" value="1"/>
</dbReference>
<dbReference type="InterPro" id="IPR001623">
    <property type="entry name" value="DnaJ_domain"/>
</dbReference>
<organism evidence="3 4">
    <name type="scientific">Phaseolus coccineus</name>
    <name type="common">Scarlet runner bean</name>
    <name type="synonym">Phaseolus multiflorus</name>
    <dbReference type="NCBI Taxonomy" id="3886"/>
    <lineage>
        <taxon>Eukaryota</taxon>
        <taxon>Viridiplantae</taxon>
        <taxon>Streptophyta</taxon>
        <taxon>Embryophyta</taxon>
        <taxon>Tracheophyta</taxon>
        <taxon>Spermatophyta</taxon>
        <taxon>Magnoliopsida</taxon>
        <taxon>eudicotyledons</taxon>
        <taxon>Gunneridae</taxon>
        <taxon>Pentapetalae</taxon>
        <taxon>rosids</taxon>
        <taxon>fabids</taxon>
        <taxon>Fabales</taxon>
        <taxon>Fabaceae</taxon>
        <taxon>Papilionoideae</taxon>
        <taxon>50 kb inversion clade</taxon>
        <taxon>NPAAA clade</taxon>
        <taxon>indigoferoid/millettioid clade</taxon>
        <taxon>Phaseoleae</taxon>
        <taxon>Phaseolus</taxon>
    </lineage>
</organism>
<feature type="compositionally biased region" description="Basic and acidic residues" evidence="1">
    <location>
        <begin position="796"/>
        <end position="805"/>
    </location>
</feature>
<dbReference type="CDD" id="cd06257">
    <property type="entry name" value="DnaJ"/>
    <property type="match status" value="1"/>
</dbReference>
<keyword evidence="4" id="KW-1185">Reference proteome</keyword>
<dbReference type="PRINTS" id="PR00625">
    <property type="entry name" value="JDOMAIN"/>
</dbReference>
<dbReference type="InterPro" id="IPR018253">
    <property type="entry name" value="DnaJ_domain_CS"/>
</dbReference>
<dbReference type="Gene3D" id="1.10.287.110">
    <property type="entry name" value="DnaJ domain"/>
    <property type="match status" value="1"/>
</dbReference>
<feature type="compositionally biased region" description="Acidic residues" evidence="1">
    <location>
        <begin position="158"/>
        <end position="168"/>
    </location>
</feature>
<dbReference type="InterPro" id="IPR011990">
    <property type="entry name" value="TPR-like_helical_dom_sf"/>
</dbReference>
<feature type="region of interest" description="Disordered" evidence="1">
    <location>
        <begin position="26"/>
        <end position="49"/>
    </location>
</feature>
<dbReference type="SMART" id="SM00271">
    <property type="entry name" value="DnaJ"/>
    <property type="match status" value="1"/>
</dbReference>
<feature type="region of interest" description="Disordered" evidence="1">
    <location>
        <begin position="150"/>
        <end position="179"/>
    </location>
</feature>
<feature type="domain" description="J" evidence="2">
    <location>
        <begin position="716"/>
        <end position="801"/>
    </location>
</feature>
<evidence type="ECO:0000313" key="3">
    <source>
        <dbReference type="EMBL" id="KAK7366662.1"/>
    </source>
</evidence>
<feature type="compositionally biased region" description="Polar residues" evidence="1">
    <location>
        <begin position="837"/>
        <end position="851"/>
    </location>
</feature>
<feature type="region of interest" description="Disordered" evidence="1">
    <location>
        <begin position="796"/>
        <end position="858"/>
    </location>
</feature>
<evidence type="ECO:0000313" key="4">
    <source>
        <dbReference type="Proteomes" id="UP001374584"/>
    </source>
</evidence>
<accession>A0AAN9RBX4</accession>
<dbReference type="Gene3D" id="1.25.40.10">
    <property type="entry name" value="Tetratricopeptide repeat domain"/>
    <property type="match status" value="2"/>
</dbReference>
<feature type="region of interest" description="Disordered" evidence="1">
    <location>
        <begin position="237"/>
        <end position="265"/>
    </location>
</feature>
<feature type="compositionally biased region" description="Polar residues" evidence="1">
    <location>
        <begin position="237"/>
        <end position="246"/>
    </location>
</feature>
<dbReference type="InterPro" id="IPR036869">
    <property type="entry name" value="J_dom_sf"/>
</dbReference>
<dbReference type="PROSITE" id="PS00636">
    <property type="entry name" value="DNAJ_1"/>
    <property type="match status" value="1"/>
</dbReference>
<evidence type="ECO:0000259" key="2">
    <source>
        <dbReference type="PROSITE" id="PS50076"/>
    </source>
</evidence>
<reference evidence="3 4" key="1">
    <citation type="submission" date="2024-01" db="EMBL/GenBank/DDBJ databases">
        <title>The genomes of 5 underutilized Papilionoideae crops provide insights into root nodulation and disease resistanc.</title>
        <authorList>
            <person name="Jiang F."/>
        </authorList>
    </citation>
    <scope>NUCLEOTIDE SEQUENCE [LARGE SCALE GENOMIC DNA]</scope>
    <source>
        <strain evidence="3">JINMINGXINNONG_FW02</strain>
        <tissue evidence="3">Leaves</tissue>
    </source>
</reference>
<name>A0AAN9RBX4_PHACN</name>
<dbReference type="InterPro" id="IPR019734">
    <property type="entry name" value="TPR_rpt"/>
</dbReference>
<dbReference type="Pfam" id="PF00226">
    <property type="entry name" value="DnaJ"/>
    <property type="match status" value="1"/>
</dbReference>
<dbReference type="SMART" id="SM00028">
    <property type="entry name" value="TPR"/>
    <property type="match status" value="6"/>
</dbReference>
<evidence type="ECO:0000256" key="1">
    <source>
        <dbReference type="SAM" id="MobiDB-lite"/>
    </source>
</evidence>
<dbReference type="AlphaFoldDB" id="A0AAN9RBX4"/>
<dbReference type="EMBL" id="JAYMYR010000004">
    <property type="protein sequence ID" value="KAK7366662.1"/>
    <property type="molecule type" value="Genomic_DNA"/>
</dbReference>
<sequence>MEKKLNFASEDITNLKIESKDQRDDGFVFTSKQSNSSGSSFPEFKTPPLKNNLFGDAHDKFKFCAKKEQSGTPRMNKSRAKQKFSIPFQAHDFIWKAKMNVSEKNYVTSHESSGFGVDGIGNSTCIRQFLNKNESEVVGTEREIKGDASECKDLDTNCGDDDPNDEIESGSLKSANDGVGITNKGGVGFTFSAEVQSPSQRRHPKMMNWAKVGQSYLDTYNSSPISLSSVTGSPFFGTSSPFTPEQGQKDKASSPHPKTRGSEVNKVQGIKEEVATISASTIAAEEACEKWRLRGNQAYKNGNLSVAEDCYTQGVNCASKEEASQRCRRALMLCYSNRAATRMSLGRMRDAIEDCMLAAEIDPNFLRVRLRAANCFLALGEVGDASKYSKRCRQSGTDVGVDKKIVEEASDLLQKTQKVSELINHSEEVLQRRTAVDAEKALEHINEALAISSYSENLLQMKAEALFMLCRYEEVIQLCDETFGSAEKNSYPLDADCIVTDLDSAQLSKGFYFRLWRCSMMLKSYFHLGKLEDGLSLLEEQEDKVSATNKSGSKVLESLMPLAVTLRELLHHKTSGNEAFQAGKHEEAVEHYTAALSSNVESRPFTAVCFGNRAAAYKALGQITDAIADCNLAIALDGRYSKALSRRATLYEMIRDYDQAARDVRRVVSLLIQGNGDNSNQHGISDRSVNYANDLKHNQIWLSEIEEEAKKGIHLDVYLILGVEHSVSSSELKKAYHKAALRHHPDKAVQSLARSDNGDDQIWKDIVEEVCKDADRLFKIIGEAYAVLSDPAKRSQFDSEEEIRNSQKKHQGNSMTRNNAMDQTDNRRQWKGVWRSFGNSSFKDSEAGLSSRQKENQS</sequence>
<feature type="compositionally biased region" description="Polar residues" evidence="1">
    <location>
        <begin position="812"/>
        <end position="823"/>
    </location>
</feature>
<feature type="compositionally biased region" description="Polar residues" evidence="1">
    <location>
        <begin position="30"/>
        <end position="40"/>
    </location>
</feature>
<dbReference type="SUPFAM" id="SSF46565">
    <property type="entry name" value="Chaperone J-domain"/>
    <property type="match status" value="1"/>
</dbReference>
<dbReference type="PANTHER" id="PTHR45181:SF4">
    <property type="entry name" value="HEAT SHOCK PROTEIN DNAJ WITH TETRATRICOPEPTIDE REPEAT-CONTAINING PROTEIN"/>
    <property type="match status" value="1"/>
</dbReference>